<name>Q8QS15_9BETA</name>
<dbReference type="EMBL" id="AF480884">
    <property type="protein sequence ID" value="AAM00723.1"/>
    <property type="molecule type" value="Genomic_DNA"/>
</dbReference>
<keyword evidence="4" id="KW-1185">Reference proteome</keyword>
<dbReference type="InterPro" id="IPR010436">
    <property type="entry name" value="Herpes_UL84"/>
</dbReference>
<feature type="compositionally biased region" description="Low complexity" evidence="1">
    <location>
        <begin position="451"/>
        <end position="461"/>
    </location>
</feature>
<evidence type="ECO:0000313" key="3">
    <source>
        <dbReference type="EMBL" id="QXV67833.1"/>
    </source>
</evidence>
<reference evidence="2 4" key="1">
    <citation type="journal article" date="2003" name="J. Gen. Virol.">
        <title>The human cytomegalovirus genome revisited: comparison with the chimpanzee cytomegalovirus genome.</title>
        <authorList>
            <person name="Davison A.J."/>
            <person name="Dolan A."/>
            <person name="Akter P."/>
            <person name="Addison C."/>
            <person name="Dargan D.J."/>
            <person name="Alcendor D.J."/>
            <person name="McGeoch D.J."/>
            <person name="Hayward G.S."/>
        </authorList>
    </citation>
    <scope>NUCLEOTIDE SEQUENCE [LARGE SCALE GENOMIC DNA]</scope>
    <source>
        <strain evidence="2">Heberling</strain>
    </source>
</reference>
<feature type="compositionally biased region" description="Gly residues" evidence="1">
    <location>
        <begin position="35"/>
        <end position="45"/>
    </location>
</feature>
<feature type="compositionally biased region" description="Basic and acidic residues" evidence="1">
    <location>
        <begin position="125"/>
        <end position="139"/>
    </location>
</feature>
<evidence type="ECO:0000313" key="2">
    <source>
        <dbReference type="EMBL" id="AAM00723.1"/>
    </source>
</evidence>
<dbReference type="GeneID" id="935520"/>
<reference evidence="3" key="2">
    <citation type="submission" date="2021-05" db="EMBL/GenBank/DDBJ databases">
        <title>Cloning and multi-omic analysis of chimpanzee cytomegalovirus: a resource for comparative functional genomics.</title>
        <authorList>
            <person name="Phan Q.V."/>
        </authorList>
    </citation>
    <scope>NUCLEOTIDE SEQUENCE</scope>
    <source>
        <strain evidence="3">Heberling</strain>
    </source>
</reference>
<gene>
    <name evidence="2" type="primary">UL84</name>
    <name evidence="2" type="ORF">CCMVgp075</name>
</gene>
<proteinExistence type="predicted"/>
<dbReference type="OrthoDB" id="3967at10239"/>
<organism evidence="2 4">
    <name type="scientific">Panine betaherpesvirus 2</name>
    <name type="common">Chimpanzee cytomegalovirus</name>
    <dbReference type="NCBI Taxonomy" id="188763"/>
    <lineage>
        <taxon>Viruses</taxon>
        <taxon>Duplodnaviria</taxon>
        <taxon>Heunggongvirae</taxon>
        <taxon>Peploviricota</taxon>
        <taxon>Herviviricetes</taxon>
        <taxon>Herpesvirales</taxon>
        <taxon>Orthoherpesviridae</taxon>
        <taxon>Betaherpesvirinae</taxon>
        <taxon>Cytomegalovirus</taxon>
        <taxon>Cytomegalovirus paninebeta2</taxon>
    </lineage>
</organism>
<feature type="region of interest" description="Disordered" evidence="1">
    <location>
        <begin position="451"/>
        <end position="482"/>
    </location>
</feature>
<dbReference type="EMBL" id="MZ151943">
    <property type="protein sequence ID" value="QXV67833.1"/>
    <property type="molecule type" value="Genomic_DNA"/>
</dbReference>
<protein>
    <submittedName>
        <fullName evidence="2">Protein UL84</fullName>
    </submittedName>
</protein>
<feature type="region of interest" description="Disordered" evidence="1">
    <location>
        <begin position="117"/>
        <end position="153"/>
    </location>
</feature>
<feature type="region of interest" description="Disordered" evidence="1">
    <location>
        <begin position="1"/>
        <end position="56"/>
    </location>
</feature>
<dbReference type="RefSeq" id="NP_612717.1">
    <property type="nucleotide sequence ID" value="NC_003521.1"/>
</dbReference>
<accession>Q8QS15</accession>
<evidence type="ECO:0000313" key="4">
    <source>
        <dbReference type="Proteomes" id="UP000099188"/>
    </source>
</evidence>
<dbReference type="Pfam" id="PF06284">
    <property type="entry name" value="Cytomega_UL84"/>
    <property type="match status" value="2"/>
</dbReference>
<feature type="compositionally biased region" description="Acidic residues" evidence="1">
    <location>
        <begin position="140"/>
        <end position="149"/>
    </location>
</feature>
<sequence>MPRGDPTLRNRARSRARKGPLTPSRQAHRRYRLHGSGGGGSGAGGNHHSDALLPAHAVGPDDDTILTLTDKHNAKQPLTHRGTYHLIQLHIDLRPEELQHPFQILLSAPLQLVENSAARRQHATASEERTAGNEEKEGAGEEEEDEDDRNEDRERGILCVVSNEDSDIRPAFSLFPARPGCHIVRSMIDQQLAQMAIVRLSLNLFALRIITPLLRRLPLRRKGTHHAALHDCLALHLPELTFEATRIAGGSGDDDTPPATDTELTPSLTVQVRHALCWHRVEGGISGPRGLTSRLSVRLSEATAAALGPSVFGRLELDAESPADLTLSSLTLYQDCVLRFNVTCDRSEGPSDPVSFRLRLRRETVRRPFFSDAPLPYFVQRPGEDGLEVRVPYELCLKASHTLRIYRRFYGPYLGLFVPQNRQGLKMPVTVWLPRTWLEITVLVSGNHSNAADSSNASGDGVVNHSNHHNQSGQDDDGSGGVSLPRDSVLGRLYFISSKHTLNRGCLSALTYQVKSALHNRPAPQLSVLGASIALQDLLPMRLLSAEPTQEQQQTPATEKPSPVTLAMICGDL</sequence>
<evidence type="ECO:0000256" key="1">
    <source>
        <dbReference type="SAM" id="MobiDB-lite"/>
    </source>
</evidence>
<dbReference type="KEGG" id="vg:935520"/>
<dbReference type="Proteomes" id="UP000099188">
    <property type="component" value="Segment"/>
</dbReference>